<dbReference type="AlphaFoldDB" id="A0A5A7QQH3"/>
<keyword evidence="1" id="KW-0378">Hydrolase</keyword>
<name>A0A5A7QQH3_STRAF</name>
<gene>
    <name evidence="1" type="ORF">STAS_24571</name>
</gene>
<keyword evidence="2" id="KW-1185">Reference proteome</keyword>
<organism evidence="1 2">
    <name type="scientific">Striga asiatica</name>
    <name type="common">Asiatic witchweed</name>
    <name type="synonym">Buchnera asiatica</name>
    <dbReference type="NCBI Taxonomy" id="4170"/>
    <lineage>
        <taxon>Eukaryota</taxon>
        <taxon>Viridiplantae</taxon>
        <taxon>Streptophyta</taxon>
        <taxon>Embryophyta</taxon>
        <taxon>Tracheophyta</taxon>
        <taxon>Spermatophyta</taxon>
        <taxon>Magnoliopsida</taxon>
        <taxon>eudicotyledons</taxon>
        <taxon>Gunneridae</taxon>
        <taxon>Pentapetalae</taxon>
        <taxon>asterids</taxon>
        <taxon>lamiids</taxon>
        <taxon>Lamiales</taxon>
        <taxon>Orobanchaceae</taxon>
        <taxon>Buchnereae</taxon>
        <taxon>Striga</taxon>
    </lineage>
</organism>
<protein>
    <submittedName>
        <fullName evidence="1">Carboxypeptidase Y homolog A</fullName>
    </submittedName>
</protein>
<dbReference type="GO" id="GO:0004180">
    <property type="term" value="F:carboxypeptidase activity"/>
    <property type="evidence" value="ECO:0007669"/>
    <property type="project" value="UniProtKB-KW"/>
</dbReference>
<proteinExistence type="predicted"/>
<accession>A0A5A7QQH3</accession>
<dbReference type="Proteomes" id="UP000325081">
    <property type="component" value="Unassembled WGS sequence"/>
</dbReference>
<reference evidence="2" key="1">
    <citation type="journal article" date="2019" name="Curr. Biol.">
        <title>Genome Sequence of Striga asiatica Provides Insight into the Evolution of Plant Parasitism.</title>
        <authorList>
            <person name="Yoshida S."/>
            <person name="Kim S."/>
            <person name="Wafula E.K."/>
            <person name="Tanskanen J."/>
            <person name="Kim Y.M."/>
            <person name="Honaas L."/>
            <person name="Yang Z."/>
            <person name="Spallek T."/>
            <person name="Conn C.E."/>
            <person name="Ichihashi Y."/>
            <person name="Cheong K."/>
            <person name="Cui S."/>
            <person name="Der J.P."/>
            <person name="Gundlach H."/>
            <person name="Jiao Y."/>
            <person name="Hori C."/>
            <person name="Ishida J.K."/>
            <person name="Kasahara H."/>
            <person name="Kiba T."/>
            <person name="Kim M.S."/>
            <person name="Koo N."/>
            <person name="Laohavisit A."/>
            <person name="Lee Y.H."/>
            <person name="Lumba S."/>
            <person name="McCourt P."/>
            <person name="Mortimer J.C."/>
            <person name="Mutuku J.M."/>
            <person name="Nomura T."/>
            <person name="Sasaki-Sekimoto Y."/>
            <person name="Seto Y."/>
            <person name="Wang Y."/>
            <person name="Wakatake T."/>
            <person name="Sakakibara H."/>
            <person name="Demura T."/>
            <person name="Yamaguchi S."/>
            <person name="Yoneyama K."/>
            <person name="Manabe R.I."/>
            <person name="Nelson D.C."/>
            <person name="Schulman A.H."/>
            <person name="Timko M.P."/>
            <person name="dePamphilis C.W."/>
            <person name="Choi D."/>
            <person name="Shirasu K."/>
        </authorList>
    </citation>
    <scope>NUCLEOTIDE SEQUENCE [LARGE SCALE GENOMIC DNA]</scope>
    <source>
        <strain evidence="2">cv. UVA1</strain>
    </source>
</reference>
<dbReference type="EMBL" id="BKCP01007959">
    <property type="protein sequence ID" value="GER47460.1"/>
    <property type="molecule type" value="Genomic_DNA"/>
</dbReference>
<sequence length="100" mass="10147">MVAAAAVWVQSAGGSEWRRAEGRVRCNGESASSAEEGLVGVDSGRLGLCRRVTAVAQGHDGRLVRAQGRRLLAGGATVGEVVRVGVEMALDGSVCGVVGD</sequence>
<evidence type="ECO:0000313" key="1">
    <source>
        <dbReference type="EMBL" id="GER47460.1"/>
    </source>
</evidence>
<keyword evidence="1" id="KW-0645">Protease</keyword>
<keyword evidence="1" id="KW-0121">Carboxypeptidase</keyword>
<evidence type="ECO:0000313" key="2">
    <source>
        <dbReference type="Proteomes" id="UP000325081"/>
    </source>
</evidence>
<comment type="caution">
    <text evidence="1">The sequence shown here is derived from an EMBL/GenBank/DDBJ whole genome shotgun (WGS) entry which is preliminary data.</text>
</comment>